<dbReference type="EMBL" id="WIGM01000840">
    <property type="protein sequence ID" value="KAF6810755.1"/>
    <property type="molecule type" value="Genomic_DNA"/>
</dbReference>
<dbReference type="Gene3D" id="3.40.630.10">
    <property type="entry name" value="Zn peptidases"/>
    <property type="match status" value="1"/>
</dbReference>
<dbReference type="PROSITE" id="PS51257">
    <property type="entry name" value="PROKAR_LIPOPROTEIN"/>
    <property type="match status" value="1"/>
</dbReference>
<evidence type="ECO:0000259" key="3">
    <source>
        <dbReference type="Pfam" id="PF02225"/>
    </source>
</evidence>
<dbReference type="InterPro" id="IPR036757">
    <property type="entry name" value="TFR-like_dimer_dom_sf"/>
</dbReference>
<accession>A0A8H6MWF2</accession>
<dbReference type="Proteomes" id="UP000639643">
    <property type="component" value="Unassembled WGS sequence"/>
</dbReference>
<feature type="signal peptide" evidence="2">
    <location>
        <begin position="1"/>
        <end position="17"/>
    </location>
</feature>
<dbReference type="SUPFAM" id="SSF52025">
    <property type="entry name" value="PA domain"/>
    <property type="match status" value="1"/>
</dbReference>
<feature type="domain" description="Transferrin receptor-like dimerisation" evidence="4">
    <location>
        <begin position="594"/>
        <end position="707"/>
    </location>
</feature>
<feature type="chain" id="PRO_5034047544" evidence="2">
    <location>
        <begin position="18"/>
        <end position="708"/>
    </location>
</feature>
<dbReference type="GO" id="GO:0004180">
    <property type="term" value="F:carboxypeptidase activity"/>
    <property type="evidence" value="ECO:0007669"/>
    <property type="project" value="TreeGrafter"/>
</dbReference>
<dbReference type="InterPro" id="IPR007484">
    <property type="entry name" value="Peptidase_M28"/>
</dbReference>
<comment type="similarity">
    <text evidence="1">Belongs to the peptidase M28 family. M28B subfamily.</text>
</comment>
<dbReference type="Gene3D" id="3.50.30.30">
    <property type="match status" value="1"/>
</dbReference>
<evidence type="ECO:0000259" key="5">
    <source>
        <dbReference type="Pfam" id="PF04389"/>
    </source>
</evidence>
<dbReference type="Pfam" id="PF04253">
    <property type="entry name" value="TFR_dimer"/>
    <property type="match status" value="1"/>
</dbReference>
<evidence type="ECO:0000259" key="4">
    <source>
        <dbReference type="Pfam" id="PF04253"/>
    </source>
</evidence>
<dbReference type="OrthoDB" id="5841748at2759"/>
<dbReference type="Pfam" id="PF02225">
    <property type="entry name" value="PA"/>
    <property type="match status" value="1"/>
</dbReference>
<dbReference type="AlphaFoldDB" id="A0A8H6MWF2"/>
<dbReference type="PANTHER" id="PTHR10404:SF46">
    <property type="entry name" value="VACUOLAR PROTEIN SORTING-ASSOCIATED PROTEIN 70"/>
    <property type="match status" value="1"/>
</dbReference>
<dbReference type="Pfam" id="PF04389">
    <property type="entry name" value="Peptidase_M28"/>
    <property type="match status" value="1"/>
</dbReference>
<dbReference type="InterPro" id="IPR039373">
    <property type="entry name" value="Peptidase_M28B"/>
</dbReference>
<feature type="domain" description="PA" evidence="3">
    <location>
        <begin position="166"/>
        <end position="241"/>
    </location>
</feature>
<evidence type="ECO:0000256" key="1">
    <source>
        <dbReference type="ARBA" id="ARBA00005634"/>
    </source>
</evidence>
<dbReference type="InterPro" id="IPR003137">
    <property type="entry name" value="PA_domain"/>
</dbReference>
<organism evidence="6 7">
    <name type="scientific">Colletotrichum musicola</name>
    <dbReference type="NCBI Taxonomy" id="2175873"/>
    <lineage>
        <taxon>Eukaryota</taxon>
        <taxon>Fungi</taxon>
        <taxon>Dikarya</taxon>
        <taxon>Ascomycota</taxon>
        <taxon>Pezizomycotina</taxon>
        <taxon>Sordariomycetes</taxon>
        <taxon>Hypocreomycetidae</taxon>
        <taxon>Glomerellales</taxon>
        <taxon>Glomerellaceae</taxon>
        <taxon>Colletotrichum</taxon>
        <taxon>Colletotrichum orchidearum species complex</taxon>
    </lineage>
</organism>
<sequence>MRLNLLSISALAATAYACTRDWDALHRRIASHKHHHDHGHKKRDTGLEYPPPLTAHESILVNSFDSKSLDSWSRYYTHGDHLGGHNRSQAEWTREQWAAAGWDVHVEEYWIWYTAPLESSLRLKRSDGSVYDVSLIEDVLEEDETTGYPGRIPAYDAMSGSGNVSAEYVYVGRGQRADFQVLRDAGIELEGKIALSMYGGIYRGTKVKNAQDNGMIGAVLFTDPLDDGEITITNGYAAYPDGPARNPSMIQRGSVRFSSLYSGDPSTVGYPSTKDGPRNDVTPYNPTIPSIPISMKDAAPLLAALDGSGLSAAHVKRSGWVGALPNISYSSGPAEGATLDMVHFMNQTVAPSWDVIGVINGTREDEVLVIGNHRDAWVIGGAADPNSGSAVLIELARAFGKLLETGWKPRRTMVTEWVETHLPWLVTNAVAYLNIDVAVSGPRTALSGSGEIQTIAIEMMKKVLFPEDWGVGPTLYDMWFNTTEGEIPPLGSGSDYAAFYHNGISAIDIGSDGGKTDPVYHYHGHYDSYAWMAKFGDPGFKIHRAMGQWLSLIAYHIADDVVVPWDLPNAGRVLRMHYEDLNETVSAAYPDLDLDLSPIETAIAEFEDAAERIAAAAKQALAFDDTVLVDVVSGKYRDFSRGFASAGGLPGRPTFHNVVSAPGLDNGYGADVFPAVQDSLSSGNENQAREWVEKSASAVSRAAEILRI</sequence>
<comment type="caution">
    <text evidence="6">The sequence shown here is derived from an EMBL/GenBank/DDBJ whole genome shotgun (WGS) entry which is preliminary data.</text>
</comment>
<name>A0A8H6MWF2_9PEZI</name>
<dbReference type="InterPro" id="IPR007365">
    <property type="entry name" value="TFR-like_dimer_dom"/>
</dbReference>
<evidence type="ECO:0000313" key="7">
    <source>
        <dbReference type="Proteomes" id="UP000639643"/>
    </source>
</evidence>
<evidence type="ECO:0000313" key="6">
    <source>
        <dbReference type="EMBL" id="KAF6810755.1"/>
    </source>
</evidence>
<protein>
    <submittedName>
        <fullName evidence="6">Peptidase family M28</fullName>
    </submittedName>
</protein>
<dbReference type="FunFam" id="3.40.630.10:FF:000101">
    <property type="entry name" value="N-acetylated alpha-linked acidic dipeptidase like 1"/>
    <property type="match status" value="1"/>
</dbReference>
<dbReference type="SUPFAM" id="SSF53187">
    <property type="entry name" value="Zn-dependent exopeptidases"/>
    <property type="match status" value="1"/>
</dbReference>
<gene>
    <name evidence="6" type="ORF">CMUS01_13401</name>
</gene>
<dbReference type="Gene3D" id="1.20.930.40">
    <property type="entry name" value="Transferrin receptor-like, dimerisation domain"/>
    <property type="match status" value="1"/>
</dbReference>
<evidence type="ECO:0000256" key="2">
    <source>
        <dbReference type="SAM" id="SignalP"/>
    </source>
</evidence>
<feature type="domain" description="Peptidase M28" evidence="5">
    <location>
        <begin position="355"/>
        <end position="530"/>
    </location>
</feature>
<keyword evidence="2" id="KW-0732">Signal</keyword>
<keyword evidence="7" id="KW-1185">Reference proteome</keyword>
<dbReference type="CDD" id="cd02121">
    <property type="entry name" value="PA_GCPII_like"/>
    <property type="match status" value="1"/>
</dbReference>
<proteinExistence type="inferred from homology"/>
<dbReference type="InterPro" id="IPR046450">
    <property type="entry name" value="PA_dom_sf"/>
</dbReference>
<reference evidence="6" key="1">
    <citation type="journal article" date="2020" name="Phytopathology">
        <title>Genome Sequence Resources of Colletotrichum truncatum, C. plurivorum, C. musicola, and C. sojae: Four Species Pathogenic to Soybean (Glycine max).</title>
        <authorList>
            <person name="Rogerio F."/>
            <person name="Boufleur T.R."/>
            <person name="Ciampi-Guillardi M."/>
            <person name="Sukno S.A."/>
            <person name="Thon M.R."/>
            <person name="Massola Junior N.S."/>
            <person name="Baroncelli R."/>
        </authorList>
    </citation>
    <scope>NUCLEOTIDE SEQUENCE</scope>
    <source>
        <strain evidence="6">LFN0074</strain>
    </source>
</reference>
<dbReference type="SUPFAM" id="SSF47672">
    <property type="entry name" value="Transferrin receptor-like dimerisation domain"/>
    <property type="match status" value="1"/>
</dbReference>
<dbReference type="CDD" id="cd08022">
    <property type="entry name" value="M28_PSMA_like"/>
    <property type="match status" value="1"/>
</dbReference>
<dbReference type="PANTHER" id="PTHR10404">
    <property type="entry name" value="N-ACETYLATED-ALPHA-LINKED ACIDIC DIPEPTIDASE"/>
    <property type="match status" value="1"/>
</dbReference>